<feature type="domain" description="DUF4398" evidence="1">
    <location>
        <begin position="27"/>
        <end position="103"/>
    </location>
</feature>
<protein>
    <recommendedName>
        <fullName evidence="1">DUF4398 domain-containing protein</fullName>
    </recommendedName>
</protein>
<name>A0A6J4E3Z7_9PSED</name>
<dbReference type="EMBL" id="BQKM01000002">
    <property type="protein sequence ID" value="GJN51738.1"/>
    <property type="molecule type" value="Genomic_DNA"/>
</dbReference>
<gene>
    <name evidence="2" type="ORF">TUM18999_18850</name>
    <name evidence="3" type="ORF">TUM20286_14900</name>
</gene>
<evidence type="ECO:0000313" key="4">
    <source>
        <dbReference type="Proteomes" id="UP000509383"/>
    </source>
</evidence>
<dbReference type="AlphaFoldDB" id="A0A6J4E3Z7"/>
<evidence type="ECO:0000313" key="5">
    <source>
        <dbReference type="Proteomes" id="UP001054892"/>
    </source>
</evidence>
<evidence type="ECO:0000259" key="1">
    <source>
        <dbReference type="Pfam" id="PF14346"/>
    </source>
</evidence>
<dbReference type="InterPro" id="IPR025511">
    <property type="entry name" value="DUF4398"/>
</dbReference>
<dbReference type="KEGG" id="ptw:TUM18999_18850"/>
<dbReference type="Proteomes" id="UP000509383">
    <property type="component" value="Chromosome"/>
</dbReference>
<sequence>MIEQRILALGLAVLALAGCANDPAPVEQLRLTEQAVAQARAVGASAEQSPDMKLAEEKLARAQKNMGEQDYKRARIFAEQAELDARLAESKVLTEKSKAQLADLSARINRLRKQLGELQ</sequence>
<reference evidence="2 4" key="1">
    <citation type="submission" date="2020-05" db="EMBL/GenBank/DDBJ databases">
        <title>Characterization of novel class B3 metallo-beta-lactamase from novel Pseudomonas species.</title>
        <authorList>
            <person name="Yamada K."/>
            <person name="Aoki K."/>
            <person name="Ishii Y."/>
        </authorList>
    </citation>
    <scope>NUCLEOTIDE SEQUENCE [LARGE SCALE GENOMIC DNA]</scope>
    <source>
        <strain evidence="2 4">TUM18999</strain>
        <strain evidence="3 5">TUM20286</strain>
    </source>
</reference>
<keyword evidence="5" id="KW-1185">Reference proteome</keyword>
<dbReference type="Pfam" id="PF14346">
    <property type="entry name" value="DUF4398"/>
    <property type="match status" value="1"/>
</dbReference>
<evidence type="ECO:0000313" key="2">
    <source>
        <dbReference type="EMBL" id="BCG23694.1"/>
    </source>
</evidence>
<dbReference type="Proteomes" id="UP001054892">
    <property type="component" value="Unassembled WGS sequence"/>
</dbReference>
<accession>A0A6J4E3Z7</accession>
<evidence type="ECO:0000313" key="3">
    <source>
        <dbReference type="EMBL" id="GJN51738.1"/>
    </source>
</evidence>
<dbReference type="EMBL" id="AP023189">
    <property type="protein sequence ID" value="BCG23694.1"/>
    <property type="molecule type" value="Genomic_DNA"/>
</dbReference>
<proteinExistence type="predicted"/>
<dbReference type="PROSITE" id="PS51257">
    <property type="entry name" value="PROKAR_LIPOPROTEIN"/>
    <property type="match status" value="1"/>
</dbReference>
<organism evidence="2 4">
    <name type="scientific">Pseudomonas tohonis</name>
    <dbReference type="NCBI Taxonomy" id="2725477"/>
    <lineage>
        <taxon>Bacteria</taxon>
        <taxon>Pseudomonadati</taxon>
        <taxon>Pseudomonadota</taxon>
        <taxon>Gammaproteobacteria</taxon>
        <taxon>Pseudomonadales</taxon>
        <taxon>Pseudomonadaceae</taxon>
        <taxon>Pseudomonas</taxon>
    </lineage>
</organism>
<dbReference type="Gene3D" id="1.20.1270.390">
    <property type="match status" value="1"/>
</dbReference>